<accession>A0A2A5WEZ0</accession>
<comment type="caution">
    <text evidence="1">The sequence shown here is derived from an EMBL/GenBank/DDBJ whole genome shotgun (WGS) entry which is preliminary data.</text>
</comment>
<proteinExistence type="predicted"/>
<protein>
    <submittedName>
        <fullName evidence="1">Uncharacterized protein</fullName>
    </submittedName>
</protein>
<dbReference type="EMBL" id="NTJZ01000003">
    <property type="protein sequence ID" value="PDH34696.1"/>
    <property type="molecule type" value="Genomic_DNA"/>
</dbReference>
<gene>
    <name evidence="1" type="ORF">CNF02_04920</name>
</gene>
<dbReference type="Proteomes" id="UP000219329">
    <property type="component" value="Unassembled WGS sequence"/>
</dbReference>
<reference evidence="1 2" key="1">
    <citation type="submission" date="2017-08" db="EMBL/GenBank/DDBJ databases">
        <title>Fine stratification of microbial communities through a metagenomic profile of the photic zone.</title>
        <authorList>
            <person name="Haro-Moreno J.M."/>
            <person name="Lopez-Perez M."/>
            <person name="De La Torre J."/>
            <person name="Picazo A."/>
            <person name="Camacho A."/>
            <person name="Rodriguez-Valera F."/>
        </authorList>
    </citation>
    <scope>NUCLEOTIDE SEQUENCE [LARGE SCALE GENOMIC DNA]</scope>
    <source>
        <strain evidence="1">MED-G28</strain>
    </source>
</reference>
<evidence type="ECO:0000313" key="2">
    <source>
        <dbReference type="Proteomes" id="UP000219329"/>
    </source>
</evidence>
<evidence type="ECO:0000313" key="1">
    <source>
        <dbReference type="EMBL" id="PDH34696.1"/>
    </source>
</evidence>
<organism evidence="1 2">
    <name type="scientific">OM182 bacterium MED-G28</name>
    <dbReference type="NCBI Taxonomy" id="1986256"/>
    <lineage>
        <taxon>Bacteria</taxon>
        <taxon>Pseudomonadati</taxon>
        <taxon>Pseudomonadota</taxon>
        <taxon>Gammaproteobacteria</taxon>
        <taxon>OMG group</taxon>
        <taxon>OM182 clade</taxon>
    </lineage>
</organism>
<sequence length="66" mass="7534">MQDGLIKQTVRINVSLITGKIRRPSQKIRALSVAFEAFIQQIIEWLYSTVESIELTFSPRVTKRAG</sequence>
<name>A0A2A5WEZ0_9GAMM</name>
<dbReference type="AlphaFoldDB" id="A0A2A5WEZ0"/>